<evidence type="ECO:0000313" key="2">
    <source>
        <dbReference type="Proteomes" id="UP000192132"/>
    </source>
</evidence>
<gene>
    <name evidence="1" type="ORF">BKE30_07275</name>
</gene>
<dbReference type="Proteomes" id="UP000192132">
    <property type="component" value="Unassembled WGS sequence"/>
</dbReference>
<sequence length="61" mass="7138">MLVDSRHAFIKYKASIIHNEHSQSNRMRRLMILKNLKKKTSGFLLNPMAWVGAYRWHGKAG</sequence>
<reference evidence="1 2" key="1">
    <citation type="submission" date="2016-10" db="EMBL/GenBank/DDBJ databases">
        <title>Draft Genome sequence of Alkanindiges sp. strain H1.</title>
        <authorList>
            <person name="Subhash Y."/>
            <person name="Lee S."/>
        </authorList>
    </citation>
    <scope>NUCLEOTIDE SEQUENCE [LARGE SCALE GENOMIC DNA]</scope>
    <source>
        <strain evidence="1 2">H1</strain>
    </source>
</reference>
<comment type="caution">
    <text evidence="1">The sequence shown here is derived from an EMBL/GenBank/DDBJ whole genome shotgun (WGS) entry which is preliminary data.</text>
</comment>
<proteinExistence type="predicted"/>
<protein>
    <submittedName>
        <fullName evidence="1">Uncharacterized protein</fullName>
    </submittedName>
</protein>
<name>A0A1S8CUC0_9GAMM</name>
<organism evidence="1 2">
    <name type="scientific">Alkanindiges hydrocarboniclasticus</name>
    <dbReference type="NCBI Taxonomy" id="1907941"/>
    <lineage>
        <taxon>Bacteria</taxon>
        <taxon>Pseudomonadati</taxon>
        <taxon>Pseudomonadota</taxon>
        <taxon>Gammaproteobacteria</taxon>
        <taxon>Moraxellales</taxon>
        <taxon>Moraxellaceae</taxon>
        <taxon>Alkanindiges</taxon>
    </lineage>
</organism>
<accession>A0A1S8CUC0</accession>
<dbReference type="AlphaFoldDB" id="A0A1S8CUC0"/>
<evidence type="ECO:0000313" key="1">
    <source>
        <dbReference type="EMBL" id="ONG40543.1"/>
    </source>
</evidence>
<keyword evidence="2" id="KW-1185">Reference proteome</keyword>
<dbReference type="STRING" id="1907941.BKE30_07275"/>
<dbReference type="EMBL" id="MLCN01000017">
    <property type="protein sequence ID" value="ONG40543.1"/>
    <property type="molecule type" value="Genomic_DNA"/>
</dbReference>